<dbReference type="InterPro" id="IPR001789">
    <property type="entry name" value="Sig_transdc_resp-reg_receiver"/>
</dbReference>
<accession>A0ABP0M186</accession>
<dbReference type="CDD" id="cd17535">
    <property type="entry name" value="REC_NarL-like"/>
    <property type="match status" value="1"/>
</dbReference>
<dbReference type="SUPFAM" id="SSF52172">
    <property type="entry name" value="CheY-like"/>
    <property type="match status" value="1"/>
</dbReference>
<name>A0ABP0M186_9DINO</name>
<evidence type="ECO:0000256" key="1">
    <source>
        <dbReference type="ARBA" id="ARBA00023125"/>
    </source>
</evidence>
<sequence length="501" mass="54614">MLFGGWWLASLRAESSPPVQAEILTGMQLLDRHQCRRGETARLLVRGLEDNYRSGNVETARSDRSFSDPSPVIGRRNFDEAGQDLRLFDYFELPPSTVSGLFVVRMSPPALTQNDNLGWAYCRTRKAESAADGLTFWVEAGRTDAEAAAPPEPDRSVSLLTAYCTNSPDMNGRHCDPFVGDTPCAAELPMICYRPGRLPYPGRADGVQAEAMRELFWSGGDFALTSAIAGERFETIDDANAYCRAEFGDDWRVADFHLAPQGYRFSAPWQLLEPRMTDTVPAIGIVEDDEDLRAYLASVIRLSDQFELAFAAATVREGLDALAQQDVALCLVDLNLPDGRGVDVIRRAKAARSKALVLSVLGDRVTVMEALEAGADGYLLKSGRPETIELEIQQTLDGLAPVSPQVAAYLLSLARKPEIAPASAAEPSSNVSLTSRECEILDMFVRGAVLPGSRRNAGDFDQYGERSCPQDLCELDVHSRSEAVFEAQSLGLIDGVAAAKP</sequence>
<feature type="non-terminal residue" evidence="4">
    <location>
        <position position="501"/>
    </location>
</feature>
<dbReference type="InterPro" id="IPR011006">
    <property type="entry name" value="CheY-like_superfamily"/>
</dbReference>
<comment type="caution">
    <text evidence="4">The sequence shown here is derived from an EMBL/GenBank/DDBJ whole genome shotgun (WGS) entry which is preliminary data.</text>
</comment>
<evidence type="ECO:0000313" key="4">
    <source>
        <dbReference type="EMBL" id="CAK9045252.1"/>
    </source>
</evidence>
<keyword evidence="1" id="KW-0238">DNA-binding</keyword>
<dbReference type="Pfam" id="PF00072">
    <property type="entry name" value="Response_reg"/>
    <property type="match status" value="1"/>
</dbReference>
<keyword evidence="2" id="KW-0597">Phosphoprotein</keyword>
<dbReference type="InterPro" id="IPR058245">
    <property type="entry name" value="NreC/VraR/RcsB-like_REC"/>
</dbReference>
<dbReference type="SMART" id="SM00448">
    <property type="entry name" value="REC"/>
    <property type="match status" value="1"/>
</dbReference>
<dbReference type="InterPro" id="IPR039420">
    <property type="entry name" value="WalR-like"/>
</dbReference>
<dbReference type="PANTHER" id="PTHR43214">
    <property type="entry name" value="TWO-COMPONENT RESPONSE REGULATOR"/>
    <property type="match status" value="1"/>
</dbReference>
<gene>
    <name evidence="4" type="ORF">SCF082_LOCUS25588</name>
</gene>
<dbReference type="PROSITE" id="PS50110">
    <property type="entry name" value="RESPONSE_REGULATORY"/>
    <property type="match status" value="1"/>
</dbReference>
<reference evidence="4 5" key="1">
    <citation type="submission" date="2024-02" db="EMBL/GenBank/DDBJ databases">
        <authorList>
            <person name="Chen Y."/>
            <person name="Shah S."/>
            <person name="Dougan E. K."/>
            <person name="Thang M."/>
            <person name="Chan C."/>
        </authorList>
    </citation>
    <scope>NUCLEOTIDE SEQUENCE [LARGE SCALE GENOMIC DNA]</scope>
</reference>
<protein>
    <submittedName>
        <fullName evidence="4">Transcriptional regulatory protein DegU (Protease production enhancer protein)</fullName>
    </submittedName>
</protein>
<feature type="modified residue" description="4-aspartylphosphate" evidence="2">
    <location>
        <position position="333"/>
    </location>
</feature>
<dbReference type="Proteomes" id="UP001642464">
    <property type="component" value="Unassembled WGS sequence"/>
</dbReference>
<evidence type="ECO:0000313" key="5">
    <source>
        <dbReference type="Proteomes" id="UP001642464"/>
    </source>
</evidence>
<proteinExistence type="predicted"/>
<feature type="domain" description="Response regulatory" evidence="3">
    <location>
        <begin position="282"/>
        <end position="396"/>
    </location>
</feature>
<organism evidence="4 5">
    <name type="scientific">Durusdinium trenchii</name>
    <dbReference type="NCBI Taxonomy" id="1381693"/>
    <lineage>
        <taxon>Eukaryota</taxon>
        <taxon>Sar</taxon>
        <taxon>Alveolata</taxon>
        <taxon>Dinophyceae</taxon>
        <taxon>Suessiales</taxon>
        <taxon>Symbiodiniaceae</taxon>
        <taxon>Durusdinium</taxon>
    </lineage>
</organism>
<evidence type="ECO:0000259" key="3">
    <source>
        <dbReference type="PROSITE" id="PS50110"/>
    </source>
</evidence>
<dbReference type="EMBL" id="CAXAMM010019255">
    <property type="protein sequence ID" value="CAK9045252.1"/>
    <property type="molecule type" value="Genomic_DNA"/>
</dbReference>
<dbReference type="Gene3D" id="3.40.50.2300">
    <property type="match status" value="1"/>
</dbReference>
<keyword evidence="5" id="KW-1185">Reference proteome</keyword>
<evidence type="ECO:0000256" key="2">
    <source>
        <dbReference type="PROSITE-ProRule" id="PRU00169"/>
    </source>
</evidence>